<name>D7BW35_STRBB</name>
<dbReference type="KEGG" id="sbh:SBI_08627"/>
<dbReference type="eggNOG" id="ENOG502Z86X">
    <property type="taxonomic scope" value="Bacteria"/>
</dbReference>
<feature type="domain" description="PcRGLX/YetA-like central beta-sandwich" evidence="3">
    <location>
        <begin position="124"/>
        <end position="478"/>
    </location>
</feature>
<evidence type="ECO:0000256" key="1">
    <source>
        <dbReference type="SAM" id="MobiDB-lite"/>
    </source>
</evidence>
<dbReference type="PANTHER" id="PTHR40081:SF1">
    <property type="entry name" value="TAT PATHWAY SIGNAL SEQUENCE DOMAIN PROTEIN"/>
    <property type="match status" value="1"/>
</dbReference>
<dbReference type="Pfam" id="PF21345">
    <property type="entry name" value="PcRGLX_2nd"/>
    <property type="match status" value="1"/>
</dbReference>
<feature type="domain" description="PcRGLX/YetA-like C-terminal alpha/alpha toroid" evidence="4">
    <location>
        <begin position="486"/>
        <end position="898"/>
    </location>
</feature>
<dbReference type="PATRIC" id="fig|749414.3.peg.8873"/>
<protein>
    <recommendedName>
        <fullName evidence="7">Tat pathway signal sequence domain protein</fullName>
    </recommendedName>
</protein>
<dbReference type="InterPro" id="IPR048329">
    <property type="entry name" value="PcRGLX_1st"/>
</dbReference>
<dbReference type="PANTHER" id="PTHR40081">
    <property type="entry name" value="CONCANAVALIN A-LIKE LECTIN/GLUCANASE"/>
    <property type="match status" value="1"/>
</dbReference>
<feature type="compositionally biased region" description="Basic and acidic residues" evidence="1">
    <location>
        <begin position="1"/>
        <end position="11"/>
    </location>
</feature>
<dbReference type="AlphaFoldDB" id="D7BW35"/>
<dbReference type="STRING" id="749414.SBI_08627"/>
<dbReference type="InterPro" id="IPR048331">
    <property type="entry name" value="PcRGLX/YetA_3rd"/>
</dbReference>
<evidence type="ECO:0000259" key="2">
    <source>
        <dbReference type="Pfam" id="PF19501"/>
    </source>
</evidence>
<evidence type="ECO:0008006" key="7">
    <source>
        <dbReference type="Google" id="ProtNLM"/>
    </source>
</evidence>
<proteinExistence type="predicted"/>
<sequence length="914" mass="100274">MTRPQRPDVSRRSPGPGPDADTAQGHGALAAVPKTAVHWLEGTPSALAGGVTWGVPWPRGIVHAGTPFALRTTGGEEVPVQSWTTATWPDGSVKWSAHSAAPDTLDARGYELVGGVESAAGPRVAVQSTSAGITVDTGVLRAVIPSSGRVLVASLERGGNVIAHRGRLVSELASDPEGRHRTEFEGHVESVQVEQAGPVRAVVLVTGSHTDGDRTWLPFRVRLYFHAGSDQIRAVHSFVWDGDAENDFLSALGISFELPMDAPLHDRHVRIAGSSGFLTESVRPLTGLWRDPGAGVRAAQVEGRATPPPATWVSADEPATEWDSALSHVPVWNDWTLAQLSADGYTLRKRTGAKHGWVTVPSGTRSRGYAYVGSPNGGLEMGLRGFWQSHPTQIDVRNAATDNASLTIWMWSPEARPMDVRFYHAGENEQTWEGQLAAVEITYEDYKPGFGDAHGVARTHELLLRVVDATASHASLDAGAAACEAPPQLVCSPERLRAAGVFGDWALPDRSTPTARAIEDRLDLLVDYYADQVEQRRWYGFWDYGDVMHSYDSDRHQWRYDIGGYAWDNSELSTDLWFWYHFLRTGDATTFRLAEAMTRHTGEVDVYHAGPFAGFGTRHNVQHWGCSCKQLRVSSAVYRRHYFYLTADERVGDLLDEVVATDETFHRLDHNRAVGARQGRLQADPRGAEVDLGIDYGAMLAGWLTRWERTGDQTASKRIIDTLTDIGKLPRGYLTGIAHYDTATGHFDTTADRQVLSHLSAVFGIVEVITEILDLLDLPEFEAAWLQYCRLYLAPPDHQRAETGQEWDGSLKLAHTRLLAWAARRLDDTSLAERAWTIFLSGTADRYNLNQLADEPAVSHVGPHVSEPVTEIPGVTTNDAAQYGLAAIQNLALIGDVLEELDSRLDAEQARCDG</sequence>
<organism evidence="5 6">
    <name type="scientific">Streptomyces bingchenggensis (strain BCW-1)</name>
    <dbReference type="NCBI Taxonomy" id="749414"/>
    <lineage>
        <taxon>Bacteria</taxon>
        <taxon>Bacillati</taxon>
        <taxon>Actinomycetota</taxon>
        <taxon>Actinomycetes</taxon>
        <taxon>Kitasatosporales</taxon>
        <taxon>Streptomycetaceae</taxon>
        <taxon>Streptomyces</taxon>
    </lineage>
</organism>
<reference evidence="5 6" key="1">
    <citation type="journal article" date="2010" name="J. Bacteriol.">
        <title>Genome sequence of the milbemycin-producing bacterium Streptomyces bingchenggensis.</title>
        <authorList>
            <person name="Wang X.J."/>
            <person name="Yan Y.J."/>
            <person name="Zhang B."/>
            <person name="An J."/>
            <person name="Wang J.J."/>
            <person name="Tian J."/>
            <person name="Jiang L."/>
            <person name="Chen Y.H."/>
            <person name="Huang S.X."/>
            <person name="Yin M."/>
            <person name="Zhang J."/>
            <person name="Gao A.L."/>
            <person name="Liu C.X."/>
            <person name="Zhu Z.X."/>
            <person name="Xiang W.S."/>
        </authorList>
    </citation>
    <scope>NUCLEOTIDE SEQUENCE [LARGE SCALE GENOMIC DNA]</scope>
    <source>
        <strain evidence="5 6">BCW-1</strain>
    </source>
</reference>
<evidence type="ECO:0000259" key="3">
    <source>
        <dbReference type="Pfam" id="PF21345"/>
    </source>
</evidence>
<dbReference type="InterPro" id="IPR048330">
    <property type="entry name" value="PcRGLX/YetA_2nd"/>
</dbReference>
<feature type="region of interest" description="Disordered" evidence="1">
    <location>
        <begin position="1"/>
        <end position="25"/>
    </location>
</feature>
<evidence type="ECO:0000313" key="5">
    <source>
        <dbReference type="EMBL" id="ADI11745.1"/>
    </source>
</evidence>
<dbReference type="Pfam" id="PF21346">
    <property type="entry name" value="PcRGLX_3rd"/>
    <property type="match status" value="1"/>
</dbReference>
<evidence type="ECO:0000313" key="6">
    <source>
        <dbReference type="Proteomes" id="UP000000377"/>
    </source>
</evidence>
<feature type="domain" description="PcRGLX/YetA-like N-terminal RIFT barrel" evidence="2">
    <location>
        <begin position="34"/>
        <end position="112"/>
    </location>
</feature>
<accession>D7BW35</accession>
<keyword evidence="6" id="KW-1185">Reference proteome</keyword>
<dbReference type="HOGENOM" id="CLU_005777_0_0_11"/>
<evidence type="ECO:0000259" key="4">
    <source>
        <dbReference type="Pfam" id="PF21346"/>
    </source>
</evidence>
<gene>
    <name evidence="5" type="ordered locus">SBI_08627</name>
</gene>
<dbReference type="InterPro" id="IPR045793">
    <property type="entry name" value="PcRGLX/YetA-like"/>
</dbReference>
<dbReference type="EMBL" id="CP002047">
    <property type="protein sequence ID" value="ADI11745.1"/>
    <property type="molecule type" value="Genomic_DNA"/>
</dbReference>
<dbReference type="Proteomes" id="UP000000377">
    <property type="component" value="Chromosome"/>
</dbReference>
<dbReference type="Pfam" id="PF19501">
    <property type="entry name" value="PcRGLX_1st"/>
    <property type="match status" value="1"/>
</dbReference>